<protein>
    <submittedName>
        <fullName evidence="2">Dihydrofolate reductase family protein</fullName>
    </submittedName>
</protein>
<reference evidence="2 3" key="1">
    <citation type="journal article" date="2016" name="Int. J. Syst. Evol. Microbiol.">
        <title>Labrenzia salina sp. nov., isolated from the rhizosphere of the halophyte Arthrocnemum macrostachyum.</title>
        <authorList>
            <person name="Camacho M."/>
            <person name="Redondo-Gomez S."/>
            <person name="Rodriguez-Llorente I."/>
            <person name="Rohde M."/>
            <person name="Sproer C."/>
            <person name="Schumann P."/>
            <person name="Klenk H.P."/>
            <person name="Montero-Calasanz M.D.C."/>
        </authorList>
    </citation>
    <scope>NUCLEOTIDE SEQUENCE [LARGE SCALE GENOMIC DNA]</scope>
    <source>
        <strain evidence="2 3">DSM 29163</strain>
    </source>
</reference>
<dbReference type="RefSeq" id="WP_265963154.1">
    <property type="nucleotide sequence ID" value="NZ_JAPEVI010000003.1"/>
</dbReference>
<proteinExistence type="predicted"/>
<dbReference type="Pfam" id="PF01872">
    <property type="entry name" value="RibD_C"/>
    <property type="match status" value="1"/>
</dbReference>
<dbReference type="SUPFAM" id="SSF53597">
    <property type="entry name" value="Dihydrofolate reductase-like"/>
    <property type="match status" value="1"/>
</dbReference>
<evidence type="ECO:0000313" key="3">
    <source>
        <dbReference type="Proteomes" id="UP001300261"/>
    </source>
</evidence>
<dbReference type="PANTHER" id="PTHR38011">
    <property type="entry name" value="DIHYDROFOLATE REDUCTASE FAMILY PROTEIN (AFU_ORTHOLOGUE AFUA_8G06820)"/>
    <property type="match status" value="1"/>
</dbReference>
<dbReference type="InterPro" id="IPR024072">
    <property type="entry name" value="DHFR-like_dom_sf"/>
</dbReference>
<dbReference type="PANTHER" id="PTHR38011:SF12">
    <property type="entry name" value="BIFUNCTIONAL DEAMINASE-REDUCTASE DOMAIN PROTEIN"/>
    <property type="match status" value="1"/>
</dbReference>
<evidence type="ECO:0000313" key="2">
    <source>
        <dbReference type="EMBL" id="MCX2723373.1"/>
    </source>
</evidence>
<sequence>MSKLRVCCFGVSLDGYGAGPSQDLENPLGIGGMAIHEWFFPTRTFQSKVLGNDGGETGPDDDFARQGFENVGSWILGRNMFGPIRGEWPDDEWKGWWGDNPPYQTDVFVLTHYPRDPVVMEGGTTFHFVTDGIEAALERARASAAGKDVRLGGGVSTIRQYLSAGLVDEMHIVVAPTLLGKGENLFSRLDLPALGYQVSSSQRTKAATHVTISRQG</sequence>
<dbReference type="InterPro" id="IPR050765">
    <property type="entry name" value="Riboflavin_Biosynth_HTPR"/>
</dbReference>
<gene>
    <name evidence="2" type="ORF">ON753_13485</name>
</gene>
<feature type="domain" description="Bacterial bifunctional deaminase-reductase C-terminal" evidence="1">
    <location>
        <begin position="9"/>
        <end position="205"/>
    </location>
</feature>
<dbReference type="Gene3D" id="3.40.430.10">
    <property type="entry name" value="Dihydrofolate Reductase, subunit A"/>
    <property type="match status" value="1"/>
</dbReference>
<dbReference type="InterPro" id="IPR002734">
    <property type="entry name" value="RibDG_C"/>
</dbReference>
<name>A0ABT3R2D5_9HYPH</name>
<accession>A0ABT3R2D5</accession>
<dbReference type="EMBL" id="JAPEVI010000003">
    <property type="protein sequence ID" value="MCX2723373.1"/>
    <property type="molecule type" value="Genomic_DNA"/>
</dbReference>
<organism evidence="2 3">
    <name type="scientific">Roseibium salinum</name>
    <dbReference type="NCBI Taxonomy" id="1604349"/>
    <lineage>
        <taxon>Bacteria</taxon>
        <taxon>Pseudomonadati</taxon>
        <taxon>Pseudomonadota</taxon>
        <taxon>Alphaproteobacteria</taxon>
        <taxon>Hyphomicrobiales</taxon>
        <taxon>Stappiaceae</taxon>
        <taxon>Roseibium</taxon>
    </lineage>
</organism>
<keyword evidence="3" id="KW-1185">Reference proteome</keyword>
<dbReference type="Proteomes" id="UP001300261">
    <property type="component" value="Unassembled WGS sequence"/>
</dbReference>
<comment type="caution">
    <text evidence="2">The sequence shown here is derived from an EMBL/GenBank/DDBJ whole genome shotgun (WGS) entry which is preliminary data.</text>
</comment>
<evidence type="ECO:0000259" key="1">
    <source>
        <dbReference type="Pfam" id="PF01872"/>
    </source>
</evidence>